<accession>A0AAU9KR43</accession>
<evidence type="ECO:0000313" key="5">
    <source>
        <dbReference type="Proteomes" id="UP001158986"/>
    </source>
</evidence>
<evidence type="ECO:0000256" key="1">
    <source>
        <dbReference type="ARBA" id="ARBA00008468"/>
    </source>
</evidence>
<reference evidence="3 5" key="1">
    <citation type="submission" date="2021-11" db="EMBL/GenBank/DDBJ databases">
        <authorList>
            <person name="Islam A."/>
            <person name="Islam S."/>
            <person name="Flora M.S."/>
            <person name="Rahman M."/>
            <person name="Ziaur R.M."/>
            <person name="Epstein J.H."/>
            <person name="Hassan M."/>
            <person name="Klassen M."/>
            <person name="Woodard K."/>
            <person name="Webb A."/>
            <person name="Webby R.J."/>
            <person name="El Zowalaty M.E."/>
        </authorList>
    </citation>
    <scope>NUCLEOTIDE SEQUENCE</scope>
    <source>
        <strain evidence="4">Pbs1</strain>
        <strain evidence="3">Pbs3</strain>
    </source>
</reference>
<comment type="similarity">
    <text evidence="1">Belongs to the BLOC1S2 family.</text>
</comment>
<organism evidence="3 6">
    <name type="scientific">Peronospora belbahrii</name>
    <dbReference type="NCBI Taxonomy" id="622444"/>
    <lineage>
        <taxon>Eukaryota</taxon>
        <taxon>Sar</taxon>
        <taxon>Stramenopiles</taxon>
        <taxon>Oomycota</taxon>
        <taxon>Peronosporomycetes</taxon>
        <taxon>Peronosporales</taxon>
        <taxon>Peronosporaceae</taxon>
        <taxon>Peronospora</taxon>
    </lineage>
</organism>
<dbReference type="EMBL" id="CAKKTJ010000147">
    <property type="protein sequence ID" value="CAH0476269.1"/>
    <property type="molecule type" value="Genomic_DNA"/>
</dbReference>
<dbReference type="AlphaFoldDB" id="A0AAU9KR43"/>
<dbReference type="InterPro" id="IPR019269">
    <property type="entry name" value="BLOC1_su2"/>
</dbReference>
<proteinExistence type="inferred from homology"/>
<evidence type="ECO:0000313" key="6">
    <source>
        <dbReference type="Proteomes" id="UP001160483"/>
    </source>
</evidence>
<evidence type="ECO:0008006" key="7">
    <source>
        <dbReference type="Google" id="ProtNLM"/>
    </source>
</evidence>
<sequence>MEKSEVDELRELTKRVCENVTAYIGAQLDGSFESMQMMASVIDNINIKYMGMKQEIKSIGKLSNVLEARAHAVKEKMNMIDEIDKEISEIEDMVNDIEQYTTSLEMKFNQVR</sequence>
<feature type="coiled-coil region" evidence="2">
    <location>
        <begin position="73"/>
        <end position="100"/>
    </location>
</feature>
<keyword evidence="2" id="KW-0175">Coiled coil</keyword>
<keyword evidence="5" id="KW-1185">Reference proteome</keyword>
<name>A0AAU9KR43_9STRA</name>
<evidence type="ECO:0000313" key="3">
    <source>
        <dbReference type="EMBL" id="CAH0476269.1"/>
    </source>
</evidence>
<dbReference type="Pfam" id="PF10046">
    <property type="entry name" value="BLOC1_2"/>
    <property type="match status" value="1"/>
</dbReference>
<evidence type="ECO:0000256" key="2">
    <source>
        <dbReference type="SAM" id="Coils"/>
    </source>
</evidence>
<evidence type="ECO:0000313" key="4">
    <source>
        <dbReference type="EMBL" id="CAH0519910.1"/>
    </source>
</evidence>
<dbReference type="EMBL" id="CAKLCB010000320">
    <property type="protein sequence ID" value="CAH0519910.1"/>
    <property type="molecule type" value="Genomic_DNA"/>
</dbReference>
<protein>
    <recommendedName>
        <fullName evidence="7">Biogenesis of lysosome-related organelles complex 1 subunit 2</fullName>
    </recommendedName>
</protein>
<dbReference type="Proteomes" id="UP001158986">
    <property type="component" value="Unassembled WGS sequence"/>
</dbReference>
<comment type="caution">
    <text evidence="3">The sequence shown here is derived from an EMBL/GenBank/DDBJ whole genome shotgun (WGS) entry which is preliminary data.</text>
</comment>
<gene>
    <name evidence="4" type="ORF">PBS001_LOCUS6422</name>
    <name evidence="3" type="ORF">PBS003_LOCUS3056</name>
</gene>
<dbReference type="Proteomes" id="UP001160483">
    <property type="component" value="Unassembled WGS sequence"/>
</dbReference>